<proteinExistence type="predicted"/>
<dbReference type="EMBL" id="WHUT02000001">
    <property type="protein sequence ID" value="NUB43171.1"/>
    <property type="molecule type" value="Genomic_DNA"/>
</dbReference>
<dbReference type="AlphaFoldDB" id="A0A8X8H550"/>
<reference evidence="1" key="1">
    <citation type="submission" date="2020-05" db="EMBL/GenBank/DDBJ databases">
        <title>Fertoebacter nigrum gen. nov., sp. nov., a new member of the family Rhodobacteraceae.</title>
        <authorList>
            <person name="Szuroczki S."/>
            <person name="Abbaszade G."/>
            <person name="Buni D."/>
            <person name="Schumann P."/>
            <person name="Toth E."/>
        </authorList>
    </citation>
    <scope>NUCLEOTIDE SEQUENCE</scope>
    <source>
        <strain evidence="1">RG-N-1a</strain>
    </source>
</reference>
<organism evidence="1 2">
    <name type="scientific">Fertoeibacter niger</name>
    <dbReference type="NCBI Taxonomy" id="2656921"/>
    <lineage>
        <taxon>Bacteria</taxon>
        <taxon>Pseudomonadati</taxon>
        <taxon>Pseudomonadota</taxon>
        <taxon>Alphaproteobacteria</taxon>
        <taxon>Rhodobacterales</taxon>
        <taxon>Paracoccaceae</taxon>
        <taxon>Fertoeibacter</taxon>
    </lineage>
</organism>
<dbReference type="Proteomes" id="UP000484076">
    <property type="component" value="Unassembled WGS sequence"/>
</dbReference>
<gene>
    <name evidence="1" type="ORF">GEU84_002145</name>
</gene>
<name>A0A8X8H550_9RHOB</name>
<comment type="caution">
    <text evidence="1">The sequence shown here is derived from an EMBL/GenBank/DDBJ whole genome shotgun (WGS) entry which is preliminary data.</text>
</comment>
<dbReference type="RefSeq" id="WP_152823842.1">
    <property type="nucleotide sequence ID" value="NZ_WHUT02000001.1"/>
</dbReference>
<accession>A0A8X8H550</accession>
<protein>
    <submittedName>
        <fullName evidence="1">Uncharacterized protein</fullName>
    </submittedName>
</protein>
<keyword evidence="2" id="KW-1185">Reference proteome</keyword>
<evidence type="ECO:0000313" key="2">
    <source>
        <dbReference type="Proteomes" id="UP000484076"/>
    </source>
</evidence>
<sequence length="271" mass="30904">MNYKTLARKHLGAVKALIESSAEQDLLLACLNLRMCMEAVTYERSKTYIEDLGPEKLMKTWQPKNLMKRMLEVDPHADQTSTFSYGVEPSIGQEPEKIQFLGTDRVLDLATLNEHYDALGSFLHLPTIKQLEKGRGHDEAKVRARCMQIYEALEPVVNSSFNASFSVTGQIECMKCGQNIRRRMGLEGHPRRIECWVCGATYDMTKANKTQVHFEPRQLEVVCPDKSCETPSWLWENEVRQGTSWQCEGCGSQIELKLMIVKTDTREPIGE</sequence>
<evidence type="ECO:0000313" key="1">
    <source>
        <dbReference type="EMBL" id="NUB43171.1"/>
    </source>
</evidence>